<evidence type="ECO:0000256" key="2">
    <source>
        <dbReference type="ARBA" id="ARBA00022448"/>
    </source>
</evidence>
<comment type="subcellular location">
    <subcellularLocation>
        <location evidence="1 7">Cell membrane</location>
        <topology evidence="1 7">Multi-pass membrane protein</topology>
    </subcellularLocation>
</comment>
<evidence type="ECO:0000256" key="5">
    <source>
        <dbReference type="ARBA" id="ARBA00022989"/>
    </source>
</evidence>
<keyword evidence="10" id="KW-1185">Reference proteome</keyword>
<keyword evidence="2 7" id="KW-0813">Transport</keyword>
<dbReference type="STRING" id="29321.AAV33_07615"/>
<keyword evidence="6 7" id="KW-0472">Membrane</keyword>
<organism evidence="9 10">
    <name type="scientific">Corynebacterium otitidis ATCC 51513</name>
    <dbReference type="NCBI Taxonomy" id="883169"/>
    <lineage>
        <taxon>Bacteria</taxon>
        <taxon>Bacillati</taxon>
        <taxon>Actinomycetota</taxon>
        <taxon>Actinomycetes</taxon>
        <taxon>Mycobacteriales</taxon>
        <taxon>Corynebacteriaceae</taxon>
        <taxon>Corynebacterium</taxon>
    </lineage>
</organism>
<dbReference type="SUPFAM" id="SSF161098">
    <property type="entry name" value="MetI-like"/>
    <property type="match status" value="1"/>
</dbReference>
<keyword evidence="3" id="KW-1003">Cell membrane</keyword>
<sequence length="283" mass="27559">MSTSTARRRMPAGGWVGAIIVAAVAAVALLSAVWLPFDPNHAEPAARLAGPGAEHLLGTDRFGRDVASRLAAGARVSLAVAAGATAISAALGIPAGLIAAQAGGAARRVVLGVADLVVAVPALLMAIVAAAIAGPSTTTSLVAIGVAGAPSFARVALAGARAILSQDFVAAARLSRPGRLSGLRVALVHVLPGIAGLMAVQASITAALAILAEAGLSFLGLGTPPPLASWGRMLNDAQDHLATAPHLAAAPGLAIALTVLGLALLGDGLRDAAGGPAAGRGRR</sequence>
<dbReference type="PROSITE" id="PS50928">
    <property type="entry name" value="ABC_TM1"/>
    <property type="match status" value="1"/>
</dbReference>
<feature type="transmembrane region" description="Helical" evidence="7">
    <location>
        <begin position="244"/>
        <end position="265"/>
    </location>
</feature>
<feature type="transmembrane region" description="Helical" evidence="7">
    <location>
        <begin position="109"/>
        <end position="134"/>
    </location>
</feature>
<dbReference type="CDD" id="cd06261">
    <property type="entry name" value="TM_PBP2"/>
    <property type="match status" value="1"/>
</dbReference>
<feature type="transmembrane region" description="Helical" evidence="7">
    <location>
        <begin position="12"/>
        <end position="35"/>
    </location>
</feature>
<evidence type="ECO:0000256" key="3">
    <source>
        <dbReference type="ARBA" id="ARBA00022475"/>
    </source>
</evidence>
<dbReference type="EMBL" id="AHAE01000027">
    <property type="protein sequence ID" value="EJZ82590.1"/>
    <property type="molecule type" value="Genomic_DNA"/>
</dbReference>
<dbReference type="Gene3D" id="1.10.3720.10">
    <property type="entry name" value="MetI-like"/>
    <property type="match status" value="1"/>
</dbReference>
<dbReference type="eggNOG" id="COG1173">
    <property type="taxonomic scope" value="Bacteria"/>
</dbReference>
<feature type="transmembrane region" description="Helical" evidence="7">
    <location>
        <begin position="76"/>
        <end position="97"/>
    </location>
</feature>
<dbReference type="InterPro" id="IPR050366">
    <property type="entry name" value="BP-dependent_transpt_permease"/>
</dbReference>
<dbReference type="Proteomes" id="UP000006078">
    <property type="component" value="Unassembled WGS sequence"/>
</dbReference>
<evidence type="ECO:0000256" key="7">
    <source>
        <dbReference type="RuleBase" id="RU363032"/>
    </source>
</evidence>
<dbReference type="AlphaFoldDB" id="K0Z5C6"/>
<keyword evidence="4 7" id="KW-0812">Transmembrane</keyword>
<comment type="similarity">
    <text evidence="7">Belongs to the binding-protein-dependent transport system permease family.</text>
</comment>
<feature type="transmembrane region" description="Helical" evidence="7">
    <location>
        <begin position="185"/>
        <end position="212"/>
    </location>
</feature>
<dbReference type="InterPro" id="IPR035906">
    <property type="entry name" value="MetI-like_sf"/>
</dbReference>
<dbReference type="PATRIC" id="fig|883169.3.peg.443"/>
<dbReference type="GO" id="GO:0055085">
    <property type="term" value="P:transmembrane transport"/>
    <property type="evidence" value="ECO:0007669"/>
    <property type="project" value="InterPro"/>
</dbReference>
<dbReference type="HOGENOM" id="CLU_028518_5_2_11"/>
<dbReference type="GO" id="GO:0005886">
    <property type="term" value="C:plasma membrane"/>
    <property type="evidence" value="ECO:0007669"/>
    <property type="project" value="UniProtKB-SubCell"/>
</dbReference>
<dbReference type="PANTHER" id="PTHR43386">
    <property type="entry name" value="OLIGOPEPTIDE TRANSPORT SYSTEM PERMEASE PROTEIN APPC"/>
    <property type="match status" value="1"/>
</dbReference>
<evidence type="ECO:0000256" key="6">
    <source>
        <dbReference type="ARBA" id="ARBA00023136"/>
    </source>
</evidence>
<name>K0Z5C6_9CORY</name>
<dbReference type="Pfam" id="PF00528">
    <property type="entry name" value="BPD_transp_1"/>
    <property type="match status" value="1"/>
</dbReference>
<dbReference type="PANTHER" id="PTHR43386:SF25">
    <property type="entry name" value="PEPTIDE ABC TRANSPORTER PERMEASE PROTEIN"/>
    <property type="match status" value="1"/>
</dbReference>
<evidence type="ECO:0000256" key="4">
    <source>
        <dbReference type="ARBA" id="ARBA00022692"/>
    </source>
</evidence>
<evidence type="ECO:0000313" key="9">
    <source>
        <dbReference type="EMBL" id="EJZ82590.1"/>
    </source>
</evidence>
<gene>
    <name evidence="9" type="ORF">HMPREF9719_00471</name>
</gene>
<protein>
    <recommendedName>
        <fullName evidence="8">ABC transmembrane type-1 domain-containing protein</fullName>
    </recommendedName>
</protein>
<evidence type="ECO:0000259" key="8">
    <source>
        <dbReference type="PROSITE" id="PS50928"/>
    </source>
</evidence>
<evidence type="ECO:0000256" key="1">
    <source>
        <dbReference type="ARBA" id="ARBA00004651"/>
    </source>
</evidence>
<dbReference type="RefSeq" id="WP_004600361.1">
    <property type="nucleotide sequence ID" value="NZ_JH815192.1"/>
</dbReference>
<feature type="domain" description="ABC transmembrane type-1" evidence="8">
    <location>
        <begin position="74"/>
        <end position="266"/>
    </location>
</feature>
<keyword evidence="5 7" id="KW-1133">Transmembrane helix</keyword>
<evidence type="ECO:0000313" key="10">
    <source>
        <dbReference type="Proteomes" id="UP000006078"/>
    </source>
</evidence>
<reference evidence="9 10" key="1">
    <citation type="submission" date="2012-08" db="EMBL/GenBank/DDBJ databases">
        <title>The Genome Sequence of Turicella otitidis ATCC 51513.</title>
        <authorList>
            <consortium name="The Broad Institute Genome Sequencing Platform"/>
            <person name="Earl A."/>
            <person name="Ward D."/>
            <person name="Feldgarden M."/>
            <person name="Gevers D."/>
            <person name="Huys G."/>
            <person name="Walker B."/>
            <person name="Young S.K."/>
            <person name="Zeng Q."/>
            <person name="Gargeya S."/>
            <person name="Fitzgerald M."/>
            <person name="Haas B."/>
            <person name="Abouelleil A."/>
            <person name="Alvarado L."/>
            <person name="Arachchi H.M."/>
            <person name="Berlin A.M."/>
            <person name="Chapman S.B."/>
            <person name="Goldberg J."/>
            <person name="Griggs A."/>
            <person name="Gujja S."/>
            <person name="Hansen M."/>
            <person name="Howarth C."/>
            <person name="Imamovic A."/>
            <person name="Larimer J."/>
            <person name="McCowen C."/>
            <person name="Montmayeur A."/>
            <person name="Murphy C."/>
            <person name="Neiman D."/>
            <person name="Pearson M."/>
            <person name="Priest M."/>
            <person name="Roberts A."/>
            <person name="Saif S."/>
            <person name="Shea T."/>
            <person name="Sisk P."/>
            <person name="Sykes S."/>
            <person name="Wortman J."/>
            <person name="Nusbaum C."/>
            <person name="Birren B."/>
        </authorList>
    </citation>
    <scope>NUCLEOTIDE SEQUENCE [LARGE SCALE GENOMIC DNA]</scope>
    <source>
        <strain evidence="9 10">ATCC 51513</strain>
    </source>
</reference>
<comment type="caution">
    <text evidence="9">The sequence shown here is derived from an EMBL/GenBank/DDBJ whole genome shotgun (WGS) entry which is preliminary data.</text>
</comment>
<proteinExistence type="inferred from homology"/>
<dbReference type="InterPro" id="IPR000515">
    <property type="entry name" value="MetI-like"/>
</dbReference>
<accession>K0Z5C6</accession>
<feature type="transmembrane region" description="Helical" evidence="7">
    <location>
        <begin position="140"/>
        <end position="164"/>
    </location>
</feature>